<evidence type="ECO:0000256" key="1">
    <source>
        <dbReference type="SAM" id="MobiDB-lite"/>
    </source>
</evidence>
<accession>A0A1Q2CAU2</accession>
<feature type="compositionally biased region" description="Low complexity" evidence="1">
    <location>
        <begin position="127"/>
        <end position="137"/>
    </location>
</feature>
<feature type="signal peptide" evidence="2">
    <location>
        <begin position="1"/>
        <end position="31"/>
    </location>
</feature>
<sequence length="265" mass="29913">MLYTWEDLFFMKKYMVWLISALMAVSMTACSNTQKKDTKDQAQITTAEKEKATQTEAAKITSKKGKKNEKKKDKKKSQKSKKNSKKTKSSTAKKKETSTTTAKKKKVKKKKTKEKTTKTKNTKETTKTTTASKNESTVQTAENQTTEAKQEQSCEFLISCKTVLSNKSALQSNYQVPAGGKIYEKKMEFEEGDTVMDVLKRTGVDIDVSKGYVAGIDGLYEFDCGKNSGWMYRVNGKFPNYMAGKCKLHDGDKVEWLYTCVRGDL</sequence>
<dbReference type="Proteomes" id="UP000188159">
    <property type="component" value="Chromosome"/>
</dbReference>
<feature type="region of interest" description="Disordered" evidence="1">
    <location>
        <begin position="33"/>
        <end position="146"/>
    </location>
</feature>
<feature type="domain" description="Transcobalamin-like C-terminal" evidence="3">
    <location>
        <begin position="192"/>
        <end position="259"/>
    </location>
</feature>
<dbReference type="Gene3D" id="2.170.130.30">
    <property type="match status" value="1"/>
</dbReference>
<feature type="compositionally biased region" description="Basic residues" evidence="1">
    <location>
        <begin position="102"/>
        <end position="113"/>
    </location>
</feature>
<dbReference type="InterPro" id="IPR027954">
    <property type="entry name" value="Transcobalamin-like_C"/>
</dbReference>
<protein>
    <recommendedName>
        <fullName evidence="3">Transcobalamin-like C-terminal domain-containing protein</fullName>
    </recommendedName>
</protein>
<dbReference type="AlphaFoldDB" id="A0A1Q2CAU2"/>
<gene>
    <name evidence="4" type="ORF">DO83_02940</name>
</gene>
<organism evidence="4 5">
    <name type="scientific">Anaerostipes hadrus</name>
    <dbReference type="NCBI Taxonomy" id="649756"/>
    <lineage>
        <taxon>Bacteria</taxon>
        <taxon>Bacillati</taxon>
        <taxon>Bacillota</taxon>
        <taxon>Clostridia</taxon>
        <taxon>Lachnospirales</taxon>
        <taxon>Lachnospiraceae</taxon>
        <taxon>Anaerostipes</taxon>
    </lineage>
</organism>
<feature type="compositionally biased region" description="Basic residues" evidence="1">
    <location>
        <begin position="61"/>
        <end position="92"/>
    </location>
</feature>
<evidence type="ECO:0000313" key="4">
    <source>
        <dbReference type="EMBL" id="AQP40873.1"/>
    </source>
</evidence>
<dbReference type="EMBL" id="CP012098">
    <property type="protein sequence ID" value="AQP40873.1"/>
    <property type="molecule type" value="Genomic_DNA"/>
</dbReference>
<name>A0A1Q2CAU2_ANAHA</name>
<evidence type="ECO:0000313" key="5">
    <source>
        <dbReference type="Proteomes" id="UP000188159"/>
    </source>
</evidence>
<dbReference type="Pfam" id="PF14478">
    <property type="entry name" value="DUF4430"/>
    <property type="match status" value="1"/>
</dbReference>
<evidence type="ECO:0000256" key="2">
    <source>
        <dbReference type="SAM" id="SignalP"/>
    </source>
</evidence>
<proteinExistence type="predicted"/>
<feature type="chain" id="PRO_5039091787" description="Transcobalamin-like C-terminal domain-containing protein" evidence="2">
    <location>
        <begin position="32"/>
        <end position="265"/>
    </location>
</feature>
<feature type="compositionally biased region" description="Basic and acidic residues" evidence="1">
    <location>
        <begin position="114"/>
        <end position="126"/>
    </location>
</feature>
<evidence type="ECO:0000259" key="3">
    <source>
        <dbReference type="Pfam" id="PF14478"/>
    </source>
</evidence>
<keyword evidence="2" id="KW-0732">Signal</keyword>
<reference evidence="4 5" key="1">
    <citation type="journal article" date="2016" name="Sci. Rep.">
        <title>Accelerated dysbiosis of gut microbiota during aggravation of DSS-induced colitis by a butyrate-producing bacterium.</title>
        <authorList>
            <person name="Zhang Q."/>
            <person name="Wu Y."/>
            <person name="Wang J."/>
            <person name="Wu G."/>
            <person name="Long W."/>
            <person name="Xue Z."/>
            <person name="Wang L."/>
            <person name="Zhang X."/>
            <person name="Pang X."/>
            <person name="Zhao Y."/>
            <person name="Zhao L."/>
            <person name="Zhang C."/>
        </authorList>
    </citation>
    <scope>NUCLEOTIDE SEQUENCE [LARGE SCALE GENOMIC DNA]</scope>
    <source>
        <strain evidence="4 5">BPB5</strain>
    </source>
</reference>